<dbReference type="GO" id="GO:0005634">
    <property type="term" value="C:nucleus"/>
    <property type="evidence" value="ECO:0007669"/>
    <property type="project" value="UniProtKB-SubCell"/>
</dbReference>
<name>A0AA39C899_MICHY</name>
<dbReference type="Gene3D" id="2.40.50.40">
    <property type="match status" value="1"/>
</dbReference>
<feature type="domain" description="Pre-SET" evidence="14">
    <location>
        <begin position="339"/>
        <end position="398"/>
    </location>
</feature>
<dbReference type="CDD" id="cd00024">
    <property type="entry name" value="CD_CSD"/>
    <property type="match status" value="1"/>
</dbReference>
<evidence type="ECO:0000256" key="4">
    <source>
        <dbReference type="ARBA" id="ARBA00022603"/>
    </source>
</evidence>
<evidence type="ECO:0000256" key="2">
    <source>
        <dbReference type="ARBA" id="ARBA00004584"/>
    </source>
</evidence>
<dbReference type="Pfam" id="PF00385">
    <property type="entry name" value="Chromo"/>
    <property type="match status" value="1"/>
</dbReference>
<dbReference type="InterPro" id="IPR023780">
    <property type="entry name" value="Chromo_domain"/>
</dbReference>
<comment type="subcellular location">
    <subcellularLocation>
        <location evidence="2">Chromosome</location>
        <location evidence="2">Centromere</location>
    </subcellularLocation>
    <subcellularLocation>
        <location evidence="1">Nucleus</location>
    </subcellularLocation>
</comment>
<dbReference type="SMART" id="SM00317">
    <property type="entry name" value="SET"/>
    <property type="match status" value="1"/>
</dbReference>
<feature type="domain" description="Post-SET" evidence="15">
    <location>
        <begin position="579"/>
        <end position="595"/>
    </location>
</feature>
<keyword evidence="4" id="KW-0489">Methyltransferase</keyword>
<gene>
    <name evidence="16" type="ORF">PV327_010811</name>
</gene>
<keyword evidence="3" id="KW-0158">Chromosome</keyword>
<evidence type="ECO:0000259" key="15">
    <source>
        <dbReference type="PROSITE" id="PS50868"/>
    </source>
</evidence>
<comment type="caution">
    <text evidence="16">The sequence shown here is derived from an EMBL/GenBank/DDBJ whole genome shotgun (WGS) entry which is preliminary data.</text>
</comment>
<evidence type="ECO:0000256" key="8">
    <source>
        <dbReference type="ARBA" id="ARBA00022833"/>
    </source>
</evidence>
<evidence type="ECO:0000256" key="5">
    <source>
        <dbReference type="ARBA" id="ARBA00022679"/>
    </source>
</evidence>
<dbReference type="SMART" id="SM00468">
    <property type="entry name" value="PreSET"/>
    <property type="match status" value="1"/>
</dbReference>
<feature type="domain" description="Chromo" evidence="12">
    <location>
        <begin position="144"/>
        <end position="203"/>
    </location>
</feature>
<dbReference type="InterPro" id="IPR000953">
    <property type="entry name" value="Chromo/chromo_shadow_dom"/>
</dbReference>
<dbReference type="InterPro" id="IPR007728">
    <property type="entry name" value="Pre-SET_dom"/>
</dbReference>
<evidence type="ECO:0000256" key="6">
    <source>
        <dbReference type="ARBA" id="ARBA00022691"/>
    </source>
</evidence>
<evidence type="ECO:0000256" key="11">
    <source>
        <dbReference type="SAM" id="MobiDB-lite"/>
    </source>
</evidence>
<dbReference type="GO" id="GO:0032259">
    <property type="term" value="P:methylation"/>
    <property type="evidence" value="ECO:0007669"/>
    <property type="project" value="UniProtKB-KW"/>
</dbReference>
<feature type="compositionally biased region" description="Low complexity" evidence="11">
    <location>
        <begin position="38"/>
        <end position="53"/>
    </location>
</feature>
<dbReference type="CDD" id="cd10542">
    <property type="entry name" value="SET_SUV39H"/>
    <property type="match status" value="1"/>
</dbReference>
<protein>
    <submittedName>
        <fullName evidence="16">Uncharacterized protein</fullName>
    </submittedName>
</protein>
<dbReference type="PROSITE" id="PS50280">
    <property type="entry name" value="SET"/>
    <property type="match status" value="1"/>
</dbReference>
<dbReference type="InterPro" id="IPR003616">
    <property type="entry name" value="Post-SET_dom"/>
</dbReference>
<dbReference type="PANTHER" id="PTHR46223:SF4">
    <property type="entry name" value="HISTONE-LYSINE N-METHYLTRANSFERASE-RELATED"/>
    <property type="match status" value="1"/>
</dbReference>
<feature type="region of interest" description="Disordered" evidence="11">
    <location>
        <begin position="1"/>
        <end position="63"/>
    </location>
</feature>
<dbReference type="InterPro" id="IPR016197">
    <property type="entry name" value="Chromo-like_dom_sf"/>
</dbReference>
<evidence type="ECO:0000256" key="1">
    <source>
        <dbReference type="ARBA" id="ARBA00004123"/>
    </source>
</evidence>
<dbReference type="InterPro" id="IPR046341">
    <property type="entry name" value="SET_dom_sf"/>
</dbReference>
<dbReference type="InterPro" id="IPR050973">
    <property type="entry name" value="H3K9_Histone-Lys_N-MTase"/>
</dbReference>
<evidence type="ECO:0000256" key="7">
    <source>
        <dbReference type="ARBA" id="ARBA00022723"/>
    </source>
</evidence>
<dbReference type="PROSITE" id="PS50013">
    <property type="entry name" value="CHROMO_2"/>
    <property type="match status" value="1"/>
</dbReference>
<keyword evidence="7" id="KW-0479">Metal-binding</keyword>
<dbReference type="AlphaFoldDB" id="A0AA39C899"/>
<dbReference type="PROSITE" id="PS50867">
    <property type="entry name" value="PRE_SET"/>
    <property type="match status" value="1"/>
</dbReference>
<keyword evidence="5" id="KW-0808">Transferase</keyword>
<dbReference type="GO" id="GO:0008270">
    <property type="term" value="F:zinc ion binding"/>
    <property type="evidence" value="ECO:0007669"/>
    <property type="project" value="InterPro"/>
</dbReference>
<dbReference type="SMART" id="SM00298">
    <property type="entry name" value="CHROMO"/>
    <property type="match status" value="1"/>
</dbReference>
<keyword evidence="10" id="KW-0137">Centromere</keyword>
<keyword evidence="9" id="KW-0539">Nucleus</keyword>
<dbReference type="SUPFAM" id="SSF82199">
    <property type="entry name" value="SET domain"/>
    <property type="match status" value="1"/>
</dbReference>
<dbReference type="Gene3D" id="2.170.270.10">
    <property type="entry name" value="SET domain"/>
    <property type="match status" value="1"/>
</dbReference>
<evidence type="ECO:0000259" key="14">
    <source>
        <dbReference type="PROSITE" id="PS50867"/>
    </source>
</evidence>
<dbReference type="Proteomes" id="UP001168972">
    <property type="component" value="Unassembled WGS sequence"/>
</dbReference>
<dbReference type="SUPFAM" id="SSF54160">
    <property type="entry name" value="Chromo domain-like"/>
    <property type="match status" value="1"/>
</dbReference>
<dbReference type="InterPro" id="IPR023779">
    <property type="entry name" value="Chromodomain_CS"/>
</dbReference>
<evidence type="ECO:0000256" key="3">
    <source>
        <dbReference type="ARBA" id="ARBA00022454"/>
    </source>
</evidence>
<dbReference type="PROSITE" id="PS00598">
    <property type="entry name" value="CHROMO_1"/>
    <property type="match status" value="1"/>
</dbReference>
<evidence type="ECO:0000259" key="12">
    <source>
        <dbReference type="PROSITE" id="PS50013"/>
    </source>
</evidence>
<evidence type="ECO:0000256" key="10">
    <source>
        <dbReference type="ARBA" id="ARBA00023328"/>
    </source>
</evidence>
<proteinExistence type="predicted"/>
<dbReference type="Pfam" id="PF00856">
    <property type="entry name" value="SET"/>
    <property type="match status" value="1"/>
</dbReference>
<dbReference type="PROSITE" id="PS50868">
    <property type="entry name" value="POST_SET"/>
    <property type="match status" value="1"/>
</dbReference>
<feature type="domain" description="SET" evidence="13">
    <location>
        <begin position="401"/>
        <end position="528"/>
    </location>
</feature>
<dbReference type="GO" id="GO:0000775">
    <property type="term" value="C:chromosome, centromeric region"/>
    <property type="evidence" value="ECO:0007669"/>
    <property type="project" value="UniProtKB-SubCell"/>
</dbReference>
<evidence type="ECO:0000259" key="13">
    <source>
        <dbReference type="PROSITE" id="PS50280"/>
    </source>
</evidence>
<evidence type="ECO:0000313" key="17">
    <source>
        <dbReference type="Proteomes" id="UP001168972"/>
    </source>
</evidence>
<dbReference type="GO" id="GO:0046974">
    <property type="term" value="F:histone H3K9 methyltransferase activity"/>
    <property type="evidence" value="ECO:0007669"/>
    <property type="project" value="TreeGrafter"/>
</dbReference>
<reference evidence="16" key="2">
    <citation type="submission" date="2023-03" db="EMBL/GenBank/DDBJ databases">
        <authorList>
            <person name="Inwood S.N."/>
            <person name="Skelly J.G."/>
            <person name="Guhlin J."/>
            <person name="Harrop T.W.R."/>
            <person name="Goldson S.G."/>
            <person name="Dearden P.K."/>
        </authorList>
    </citation>
    <scope>NUCLEOTIDE SEQUENCE</scope>
    <source>
        <strain evidence="16">Lincoln</strain>
        <tissue evidence="16">Whole body</tissue>
    </source>
</reference>
<keyword evidence="6" id="KW-0949">S-adenosyl-L-methionine</keyword>
<organism evidence="16 17">
    <name type="scientific">Microctonus hyperodae</name>
    <name type="common">Parasitoid wasp</name>
    <dbReference type="NCBI Taxonomy" id="165561"/>
    <lineage>
        <taxon>Eukaryota</taxon>
        <taxon>Metazoa</taxon>
        <taxon>Ecdysozoa</taxon>
        <taxon>Arthropoda</taxon>
        <taxon>Hexapoda</taxon>
        <taxon>Insecta</taxon>
        <taxon>Pterygota</taxon>
        <taxon>Neoptera</taxon>
        <taxon>Endopterygota</taxon>
        <taxon>Hymenoptera</taxon>
        <taxon>Apocrita</taxon>
        <taxon>Ichneumonoidea</taxon>
        <taxon>Braconidae</taxon>
        <taxon>Euphorinae</taxon>
        <taxon>Microctonus</taxon>
    </lineage>
</organism>
<dbReference type="EMBL" id="JAQQBR010001836">
    <property type="protein sequence ID" value="KAK0159726.1"/>
    <property type="molecule type" value="Genomic_DNA"/>
</dbReference>
<sequence length="595" mass="68441">MFGIAEARGAETSSGEMADIPADTSEIPTICEKRPRSSTDTSPSTTTTAAARTSPPPYKRQKSHDIVASLQNGSAPSSQNGRHNLSTANFEYQADDEEIEVINNEVTKKFELKELRIYLRDIKKFNGNIFLNNIPPIVDNKNIFVVERILDKKQKNNQIFYYIKWQGWSTEHNTWEPADNLYECEDIIEIFERERGKLLEKFKKKEDYFPTMQNIDMYMKNKIIRRKNHFMNLKTDDDALYHSLKLYFSLTAKSLDTNDIDNLKRKIKKLILHSMLCSARNDQLESLQDWELEINSITKERPLIQVENNVDLECAPQDFYYIQDYLPGSGVIIPDEPPIGCECKNCDSKSNCCYSQYDGTIPYTNTGRIRVPPGTPIYECNKRCKCPQTCQNRVVQRGSNVDLCIFRTENGRGWGVKTLKLIKKGTFITQYVGEVITNEEAEKRGQKYDAAGRTYLFDLDYNEIEDQCPYTVDAAIYGNVSHFINHSCDPNSAVYGVWIDCLDPNLPKLALFASREIKKNEEITFDYMRPSAKTVDRLNRNSSVKNGDSDDLNVSIESKQRLELPGENERGMDNELINRRTRCKCGAKCCRQYLF</sequence>
<evidence type="ECO:0000313" key="16">
    <source>
        <dbReference type="EMBL" id="KAK0159726.1"/>
    </source>
</evidence>
<dbReference type="InterPro" id="IPR001214">
    <property type="entry name" value="SET_dom"/>
</dbReference>
<dbReference type="PANTHER" id="PTHR46223">
    <property type="entry name" value="HISTONE-LYSINE N-METHYLTRANSFERASE SUV39H"/>
    <property type="match status" value="1"/>
</dbReference>
<reference evidence="16" key="1">
    <citation type="journal article" date="2023" name="bioRxiv">
        <title>Scaffold-level genome assemblies of two parasitoid biocontrol wasps reveal the parthenogenesis mechanism and an associated novel virus.</title>
        <authorList>
            <person name="Inwood S."/>
            <person name="Skelly J."/>
            <person name="Guhlin J."/>
            <person name="Harrop T."/>
            <person name="Goldson S."/>
            <person name="Dearden P."/>
        </authorList>
    </citation>
    <scope>NUCLEOTIDE SEQUENCE</scope>
    <source>
        <strain evidence="16">Lincoln</strain>
        <tissue evidence="16">Whole body</tissue>
    </source>
</reference>
<accession>A0AA39C899</accession>
<evidence type="ECO:0000256" key="9">
    <source>
        <dbReference type="ARBA" id="ARBA00023242"/>
    </source>
</evidence>
<keyword evidence="8" id="KW-0862">Zinc</keyword>
<keyword evidence="17" id="KW-1185">Reference proteome</keyword>
<dbReference type="Pfam" id="PF05033">
    <property type="entry name" value="Pre-SET"/>
    <property type="match status" value="1"/>
</dbReference>